<dbReference type="SUPFAM" id="SSF49998">
    <property type="entry name" value="Amine oxidase catalytic domain"/>
    <property type="match status" value="1"/>
</dbReference>
<protein>
    <recommendedName>
        <fullName evidence="2">Copper amine oxidase catalytic domain-containing protein</fullName>
    </recommendedName>
</protein>
<keyword evidence="4" id="KW-1185">Reference proteome</keyword>
<feature type="signal peptide" evidence="1">
    <location>
        <begin position="1"/>
        <end position="22"/>
    </location>
</feature>
<dbReference type="Pfam" id="PF01179">
    <property type="entry name" value="Cu_amine_oxid"/>
    <property type="match status" value="1"/>
</dbReference>
<feature type="chain" id="PRO_5040174486" description="Copper amine oxidase catalytic domain-containing protein" evidence="1">
    <location>
        <begin position="23"/>
        <end position="547"/>
    </location>
</feature>
<dbReference type="Proteomes" id="UP000750711">
    <property type="component" value="Unassembled WGS sequence"/>
</dbReference>
<dbReference type="GO" id="GO:0008131">
    <property type="term" value="F:primary methylamine oxidase activity"/>
    <property type="evidence" value="ECO:0007669"/>
    <property type="project" value="InterPro"/>
</dbReference>
<reference evidence="3" key="1">
    <citation type="submission" date="2021-03" db="EMBL/GenBank/DDBJ databases">
        <title>Comparative genomics and phylogenomic investigation of the class Geoglossomycetes provide insights into ecological specialization and systematics.</title>
        <authorList>
            <person name="Melie T."/>
            <person name="Pirro S."/>
            <person name="Miller A.N."/>
            <person name="Quandt A."/>
        </authorList>
    </citation>
    <scope>NUCLEOTIDE SEQUENCE</scope>
    <source>
        <strain evidence="3">CAQ_001_2017</strain>
    </source>
</reference>
<gene>
    <name evidence="3" type="ORF">GP486_001845</name>
</gene>
<dbReference type="EMBL" id="JAGHQM010000182">
    <property type="protein sequence ID" value="KAH0564762.1"/>
    <property type="molecule type" value="Genomic_DNA"/>
</dbReference>
<comment type="caution">
    <text evidence="3">The sequence shown here is derived from an EMBL/GenBank/DDBJ whole genome shotgun (WGS) entry which is preliminary data.</text>
</comment>
<evidence type="ECO:0000313" key="3">
    <source>
        <dbReference type="EMBL" id="KAH0564762.1"/>
    </source>
</evidence>
<keyword evidence="1" id="KW-0732">Signal</keyword>
<accession>A0A9P8LG74</accession>
<dbReference type="Gene3D" id="2.70.98.20">
    <property type="entry name" value="Copper amine oxidase, catalytic domain"/>
    <property type="match status" value="1"/>
</dbReference>
<evidence type="ECO:0000256" key="1">
    <source>
        <dbReference type="SAM" id="SignalP"/>
    </source>
</evidence>
<feature type="domain" description="Copper amine oxidase catalytic" evidence="2">
    <location>
        <begin position="338"/>
        <end position="532"/>
    </location>
</feature>
<dbReference type="GO" id="GO:0048038">
    <property type="term" value="F:quinone binding"/>
    <property type="evidence" value="ECO:0007669"/>
    <property type="project" value="InterPro"/>
</dbReference>
<evidence type="ECO:0000259" key="2">
    <source>
        <dbReference type="Pfam" id="PF01179"/>
    </source>
</evidence>
<name>A0A9P8LG74_9PEZI</name>
<dbReference type="GO" id="GO:0005507">
    <property type="term" value="F:copper ion binding"/>
    <property type="evidence" value="ECO:0007669"/>
    <property type="project" value="InterPro"/>
</dbReference>
<dbReference type="GO" id="GO:0009308">
    <property type="term" value="P:amine metabolic process"/>
    <property type="evidence" value="ECO:0007669"/>
    <property type="project" value="InterPro"/>
</dbReference>
<dbReference type="InterPro" id="IPR015798">
    <property type="entry name" value="Cu_amine_oxidase_C"/>
</dbReference>
<dbReference type="InterPro" id="IPR036460">
    <property type="entry name" value="Cu_amine_oxidase_C_sf"/>
</dbReference>
<organism evidence="3 4">
    <name type="scientific">Trichoglossum hirsutum</name>
    <dbReference type="NCBI Taxonomy" id="265104"/>
    <lineage>
        <taxon>Eukaryota</taxon>
        <taxon>Fungi</taxon>
        <taxon>Dikarya</taxon>
        <taxon>Ascomycota</taxon>
        <taxon>Pezizomycotina</taxon>
        <taxon>Geoglossomycetes</taxon>
        <taxon>Geoglossales</taxon>
        <taxon>Geoglossaceae</taxon>
        <taxon>Trichoglossum</taxon>
    </lineage>
</organism>
<dbReference type="AlphaFoldDB" id="A0A9P8LG74"/>
<proteinExistence type="predicted"/>
<sequence>MKLFFEQPALAILLLLLWRAACEQIVFSDNRPAISIQVTGPSQADLNATVSRALNTCQVRELLGDSRYRLLYSELLSPSTELYPDTKDEGNMFQATVYDYTRGRVIFPKGILPDIFSSDVALANIQPLPSLEELAEAARIAGIGPSVTENARPYMPPYEARDFPDGTSHRLLHLAIGSANLSRLAYVNMNNGSVQAILAQGAVCQAPADSNQASVNINTPGTANFVISKNGNTLWAFEVTRPSSSAGTNGAGIELRNVKYKGKSVLYQASVPILNVEYEDKTPPVSCGPYYRDWQNSEYPLHCPPAKEFAPWLRLCKTPAATIVDPPFTDGGDFTGVAVSIEGQEVVLKSQMTAGWYRYTSEWRFDVDGTLRPRWGFGGVLLGDNCICHVHHHHVYWRLDFDIVSAGNNLVREFNNPPIFPGTKYHDKVYEVKREKDPGCHRHWEISNTRWRGKYALIPGPNDGVADEFGVGDMWVLKYHPGEIDDGVRFTSAIDAKANIDKFKNGEVVKDQDVVIWYAAHFKHNQSHEQGPEHGHIVGPEIRPLQW</sequence>
<evidence type="ECO:0000313" key="4">
    <source>
        <dbReference type="Proteomes" id="UP000750711"/>
    </source>
</evidence>